<name>A0ABQ6CGI7_9HYPH</name>
<organism evidence="2 3">
    <name type="scientific">Labrys miyagiensis</name>
    <dbReference type="NCBI Taxonomy" id="346912"/>
    <lineage>
        <taxon>Bacteria</taxon>
        <taxon>Pseudomonadati</taxon>
        <taxon>Pseudomonadota</taxon>
        <taxon>Alphaproteobacteria</taxon>
        <taxon>Hyphomicrobiales</taxon>
        <taxon>Xanthobacteraceae</taxon>
        <taxon>Labrys</taxon>
    </lineage>
</organism>
<gene>
    <name evidence="2" type="ORF">GCM10007874_17590</name>
</gene>
<reference evidence="3" key="1">
    <citation type="journal article" date="2019" name="Int. J. Syst. Evol. Microbiol.">
        <title>The Global Catalogue of Microorganisms (GCM) 10K type strain sequencing project: providing services to taxonomists for standard genome sequencing and annotation.</title>
        <authorList>
            <consortium name="The Broad Institute Genomics Platform"/>
            <consortium name="The Broad Institute Genome Sequencing Center for Infectious Disease"/>
            <person name="Wu L."/>
            <person name="Ma J."/>
        </authorList>
    </citation>
    <scope>NUCLEOTIDE SEQUENCE [LARGE SCALE GENOMIC DNA]</scope>
    <source>
        <strain evidence="3">NBRC 101365</strain>
    </source>
</reference>
<keyword evidence="1" id="KW-0472">Membrane</keyword>
<proteinExistence type="predicted"/>
<accession>A0ABQ6CGI7</accession>
<evidence type="ECO:0000256" key="1">
    <source>
        <dbReference type="SAM" id="Phobius"/>
    </source>
</evidence>
<evidence type="ECO:0000313" key="3">
    <source>
        <dbReference type="Proteomes" id="UP001156882"/>
    </source>
</evidence>
<dbReference type="EMBL" id="BSPC01000015">
    <property type="protein sequence ID" value="GLS18742.1"/>
    <property type="molecule type" value="Genomic_DNA"/>
</dbReference>
<keyword evidence="3" id="KW-1185">Reference proteome</keyword>
<feature type="transmembrane region" description="Helical" evidence="1">
    <location>
        <begin position="52"/>
        <end position="70"/>
    </location>
</feature>
<keyword evidence="1" id="KW-0812">Transmembrane</keyword>
<feature type="transmembrane region" description="Helical" evidence="1">
    <location>
        <begin position="12"/>
        <end position="32"/>
    </location>
</feature>
<keyword evidence="1" id="KW-1133">Transmembrane helix</keyword>
<comment type="caution">
    <text evidence="2">The sequence shown here is derived from an EMBL/GenBank/DDBJ whole genome shotgun (WGS) entry which is preliminary data.</text>
</comment>
<protein>
    <submittedName>
        <fullName evidence="2">Uncharacterized protein</fullName>
    </submittedName>
</protein>
<evidence type="ECO:0000313" key="2">
    <source>
        <dbReference type="EMBL" id="GLS18742.1"/>
    </source>
</evidence>
<feature type="transmembrane region" description="Helical" evidence="1">
    <location>
        <begin position="76"/>
        <end position="93"/>
    </location>
</feature>
<dbReference type="RefSeq" id="WP_284311614.1">
    <property type="nucleotide sequence ID" value="NZ_BSPC01000015.1"/>
</dbReference>
<sequence length="106" mass="10996">MEPGLIDVMRYGIIALAVVVVGVTVVASIAFWRADRDQAKIFALLIKEANTLQLITVLNVIVAVTLLSMLGKIDASGVISILSGIAGYVLGGIGKTSSQRANIDGG</sequence>
<dbReference type="Proteomes" id="UP001156882">
    <property type="component" value="Unassembled WGS sequence"/>
</dbReference>